<dbReference type="InterPro" id="IPR054593">
    <property type="entry name" value="Beta-mannosidase-like_N2"/>
</dbReference>
<keyword evidence="2 6" id="KW-0378">Hydrolase</keyword>
<gene>
    <name evidence="6" type="ORF">JN10_2203</name>
</gene>
<dbReference type="EMBL" id="VLLK01000002">
    <property type="protein sequence ID" value="TWJ06667.1"/>
    <property type="molecule type" value="Genomic_DNA"/>
</dbReference>
<evidence type="ECO:0000313" key="6">
    <source>
        <dbReference type="EMBL" id="TWJ06667.1"/>
    </source>
</evidence>
<protein>
    <submittedName>
        <fullName evidence="6">Glycosyl hydrolase family 2</fullName>
    </submittedName>
</protein>
<sequence length="1058" mass="117430">MRVLGESRFAIAATIGAALSLGSPSALSAQPTLDELREQFAQPPSDTRPWAWFHVMSGNMSREGITTDLEAMERVGIGGIVLFSVTQGISYGPVKFNSSEYHDLVAHVAAECQRLGMKFSFHNSDGWSSSGGPWVTPEQSMKRLVWREMIVDGGRLELRLPQPSTEQGFYRDVAVIAYPALKAELADKSSTPIVTSSDPTVDLDRLMDGDFLTSDSINVPEGGTGWIQFSYSQSVPIRHLRLANIPERDVQISLEMSLDGQEFLPVRDFGKTRILRDEWEIDTAFTPVDARHFRLKFNESTSIGEIELSQLARIDNTSGQSALGYVSGNELPSLSDVHTDAVVDPESVVDLTANLSTDGSLRAKLPKGRWTLLRFGYTSTGAHNVMPSPEGNGLEVDKFSSAAFQAHYDDFIGPVIARTRAVAPDALSGVMIDSYEVGGQNWTAGYERKFEQATGIDLIPWLPLYAGRFVADKSRTEAMFKRIRKFSAQLINENYYGKFAELMDDEGLESLIQPYGNGPFDEIAVGSVASVPAGEFWVRRDDLSNLNGAVSAARIFGKPIAAAEAFTATWDDNWNFSPEFGKKWGDRAWVAGVNQFFFHRFAHQANTHVMPGMTMNRWGSHFDRSQPWWEIGGAAWFQYMARGQHLLRQGHAVADIAMVVGSNSPVVCPEKNSMIDVLPKGVEFDCLDTQTLLTRSRLEDGALVLQNGARYAMIWWPHTVKPSAREMARLAAARAASVPVAMANLGEDVEGIFFAAGLQPRLSSVGDIPSFTHRRVGGTDIVFVFNDADHARQFDLCVRMDGKHSEAWNPINGNMEFLSGTVDETGCSRLKLNLAPYESRFLLFDDHLRFRDAPEATLINEVVLSIDGNWAIRFDAHDGVTTNITGSELFDWSKNDNREIRYFAGTATYQNAFTLRREDLQHREQILLDLGQVESVASVRVNGNDIGTLWTAPFAIDIRSALRPGKNSIEIKVSNLWVNRLIGDAALPDTSGYEPEDKFGYRAEDNVPDRSMPDWYIDNQSPPPGPRRSWATQYFQEADDPLIPSGLIGPVTLKRKEF</sequence>
<dbReference type="GO" id="GO:0004553">
    <property type="term" value="F:hydrolase activity, hydrolyzing O-glycosyl compounds"/>
    <property type="evidence" value="ECO:0007669"/>
    <property type="project" value="UniProtKB-ARBA"/>
</dbReference>
<dbReference type="Pfam" id="PF22666">
    <property type="entry name" value="Glyco_hydro_2_N2"/>
    <property type="match status" value="1"/>
</dbReference>
<organism evidence="6 7">
    <name type="scientific">Altererythrobacter ishigakiensis</name>
    <dbReference type="NCBI Taxonomy" id="476157"/>
    <lineage>
        <taxon>Bacteria</taxon>
        <taxon>Pseudomonadati</taxon>
        <taxon>Pseudomonadota</taxon>
        <taxon>Alphaproteobacteria</taxon>
        <taxon>Sphingomonadales</taxon>
        <taxon>Erythrobacteraceae</taxon>
        <taxon>Altererythrobacter</taxon>
    </lineage>
</organism>
<dbReference type="Gene3D" id="2.60.120.260">
    <property type="entry name" value="Galactose-binding domain-like"/>
    <property type="match status" value="2"/>
</dbReference>
<proteinExistence type="predicted"/>
<evidence type="ECO:0000256" key="3">
    <source>
        <dbReference type="SAM" id="MobiDB-lite"/>
    </source>
</evidence>
<comment type="caution">
    <text evidence="6">The sequence shown here is derived from an EMBL/GenBank/DDBJ whole genome shotgun (WGS) entry which is preliminary data.</text>
</comment>
<keyword evidence="7" id="KW-1185">Reference proteome</keyword>
<dbReference type="Pfam" id="PF17132">
    <property type="entry name" value="Glyco_hydro_106"/>
    <property type="match status" value="1"/>
</dbReference>
<evidence type="ECO:0000256" key="4">
    <source>
        <dbReference type="SAM" id="SignalP"/>
    </source>
</evidence>
<dbReference type="InterPro" id="IPR008979">
    <property type="entry name" value="Galactose-bd-like_sf"/>
</dbReference>
<dbReference type="Proteomes" id="UP000320547">
    <property type="component" value="Unassembled WGS sequence"/>
</dbReference>
<dbReference type="NCBIfam" id="NF045579">
    <property type="entry name" value="rhamnoside_JR"/>
    <property type="match status" value="1"/>
</dbReference>
<feature type="signal peptide" evidence="4">
    <location>
        <begin position="1"/>
        <end position="28"/>
    </location>
</feature>
<dbReference type="AlphaFoldDB" id="A0A562UM29"/>
<keyword evidence="1 4" id="KW-0732">Signal</keyword>
<evidence type="ECO:0000259" key="5">
    <source>
        <dbReference type="Pfam" id="PF22666"/>
    </source>
</evidence>
<evidence type="ECO:0000313" key="7">
    <source>
        <dbReference type="Proteomes" id="UP000320547"/>
    </source>
</evidence>
<feature type="compositionally biased region" description="Basic and acidic residues" evidence="3">
    <location>
        <begin position="995"/>
        <end position="1012"/>
    </location>
</feature>
<accession>A0A562UM29</accession>
<feature type="region of interest" description="Disordered" evidence="3">
    <location>
        <begin position="993"/>
        <end position="1030"/>
    </location>
</feature>
<dbReference type="PANTHER" id="PTHR43817:SF1">
    <property type="entry name" value="HYDROLASE, FAMILY 43, PUTATIVE (AFU_ORTHOLOGUE AFUA_3G01660)-RELATED"/>
    <property type="match status" value="1"/>
</dbReference>
<dbReference type="SUPFAM" id="SSF49785">
    <property type="entry name" value="Galactose-binding domain-like"/>
    <property type="match status" value="2"/>
</dbReference>
<evidence type="ECO:0000256" key="1">
    <source>
        <dbReference type="ARBA" id="ARBA00022729"/>
    </source>
</evidence>
<name>A0A562UM29_9SPHN</name>
<feature type="domain" description="Beta-mannosidase-like galactose-binding" evidence="5">
    <location>
        <begin position="900"/>
        <end position="977"/>
    </location>
</feature>
<dbReference type="STRING" id="476157.GCA_001663155_00878"/>
<reference evidence="6 7" key="1">
    <citation type="submission" date="2019-07" db="EMBL/GenBank/DDBJ databases">
        <title>Genomic Encyclopedia of Archaeal and Bacterial Type Strains, Phase II (KMG-II): from individual species to whole genera.</title>
        <authorList>
            <person name="Goeker M."/>
        </authorList>
    </citation>
    <scope>NUCLEOTIDE SEQUENCE [LARGE SCALE GENOMIC DNA]</scope>
    <source>
        <strain evidence="6 7">ATCC BAA-2084</strain>
    </source>
</reference>
<feature type="chain" id="PRO_5021981566" evidence="4">
    <location>
        <begin position="29"/>
        <end position="1058"/>
    </location>
</feature>
<dbReference type="PANTHER" id="PTHR43817">
    <property type="entry name" value="GLYCOSYL HYDROLASE"/>
    <property type="match status" value="1"/>
</dbReference>
<evidence type="ECO:0000256" key="2">
    <source>
        <dbReference type="ARBA" id="ARBA00022801"/>
    </source>
</evidence>